<evidence type="ECO:0000256" key="1">
    <source>
        <dbReference type="SAM" id="MobiDB-lite"/>
    </source>
</evidence>
<gene>
    <name evidence="3" type="ORF">MIMGU_mgv1a011637mg</name>
</gene>
<feature type="region of interest" description="Disordered" evidence="1">
    <location>
        <begin position="176"/>
        <end position="212"/>
    </location>
</feature>
<organism evidence="3 4">
    <name type="scientific">Erythranthe guttata</name>
    <name type="common">Yellow monkey flower</name>
    <name type="synonym">Mimulus guttatus</name>
    <dbReference type="NCBI Taxonomy" id="4155"/>
    <lineage>
        <taxon>Eukaryota</taxon>
        <taxon>Viridiplantae</taxon>
        <taxon>Streptophyta</taxon>
        <taxon>Embryophyta</taxon>
        <taxon>Tracheophyta</taxon>
        <taxon>Spermatophyta</taxon>
        <taxon>Magnoliopsida</taxon>
        <taxon>eudicotyledons</taxon>
        <taxon>Gunneridae</taxon>
        <taxon>Pentapetalae</taxon>
        <taxon>asterids</taxon>
        <taxon>lamiids</taxon>
        <taxon>Lamiales</taxon>
        <taxon>Phrymaceae</taxon>
        <taxon>Erythranthe</taxon>
    </lineage>
</organism>
<name>A0A022QIK0_ERYGU</name>
<feature type="compositionally biased region" description="Low complexity" evidence="1">
    <location>
        <begin position="185"/>
        <end position="196"/>
    </location>
</feature>
<dbReference type="InterPro" id="IPR021434">
    <property type="entry name" value="DUF3082"/>
</dbReference>
<dbReference type="PANTHER" id="PTHR35733">
    <property type="entry name" value="OS02G0307800 PROTEIN"/>
    <property type="match status" value="1"/>
</dbReference>
<keyword evidence="2" id="KW-0472">Membrane</keyword>
<evidence type="ECO:0000256" key="2">
    <source>
        <dbReference type="SAM" id="Phobius"/>
    </source>
</evidence>
<sequence length="212" mass="22759">MMHTQPVLRRRLSSANFLLPSASPVPFSHYLNFPFRPTNHYSLCSAHKAWIAQLSEELATTAAAAAASSASSPPPNDGPIELSPSIRSIISAAYGSSSLQTAASVLLTGAFALFLFRSLRRRAKLAKQAVRQITITIRTIINGMCYLATFVFGFNSLGLFLYSGQLALNSFSEVSRSEGDAPLNSSYPKSSDPDSSGTTSADEDQSSDKTQK</sequence>
<keyword evidence="4" id="KW-1185">Reference proteome</keyword>
<evidence type="ECO:0000313" key="4">
    <source>
        <dbReference type="Proteomes" id="UP000030748"/>
    </source>
</evidence>
<proteinExistence type="predicted"/>
<keyword evidence="2" id="KW-1133">Transmembrane helix</keyword>
<feature type="transmembrane region" description="Helical" evidence="2">
    <location>
        <begin position="140"/>
        <end position="162"/>
    </location>
</feature>
<dbReference type="Pfam" id="PF11282">
    <property type="entry name" value="DUF3082"/>
    <property type="match status" value="1"/>
</dbReference>
<accession>A0A022QIK0</accession>
<reference evidence="3 4" key="1">
    <citation type="journal article" date="2013" name="Proc. Natl. Acad. Sci. U.S.A.">
        <title>Fine-scale variation in meiotic recombination in Mimulus inferred from population shotgun sequencing.</title>
        <authorList>
            <person name="Hellsten U."/>
            <person name="Wright K.M."/>
            <person name="Jenkins J."/>
            <person name="Shu S."/>
            <person name="Yuan Y."/>
            <person name="Wessler S.R."/>
            <person name="Schmutz J."/>
            <person name="Willis J.H."/>
            <person name="Rokhsar D.S."/>
        </authorList>
    </citation>
    <scope>NUCLEOTIDE SEQUENCE [LARGE SCALE GENOMIC DNA]</scope>
    <source>
        <strain evidence="4">cv. DUN x IM62</strain>
    </source>
</reference>
<dbReference type="AlphaFoldDB" id="A0A022QIK0"/>
<protein>
    <submittedName>
        <fullName evidence="3">Uncharacterized protein</fullName>
    </submittedName>
</protein>
<dbReference type="EMBL" id="KI631699">
    <property type="protein sequence ID" value="EYU26355.1"/>
    <property type="molecule type" value="Genomic_DNA"/>
</dbReference>
<evidence type="ECO:0000313" key="3">
    <source>
        <dbReference type="EMBL" id="EYU26355.1"/>
    </source>
</evidence>
<dbReference type="Proteomes" id="UP000030748">
    <property type="component" value="Unassembled WGS sequence"/>
</dbReference>
<keyword evidence="2" id="KW-0812">Transmembrane</keyword>
<feature type="transmembrane region" description="Helical" evidence="2">
    <location>
        <begin position="101"/>
        <end position="119"/>
    </location>
</feature>
<dbReference type="PANTHER" id="PTHR35733:SF1">
    <property type="entry name" value="OS02G0307800 PROTEIN"/>
    <property type="match status" value="1"/>
</dbReference>